<organism evidence="3 4">
    <name type="scientific">Nitzschia inconspicua</name>
    <dbReference type="NCBI Taxonomy" id="303405"/>
    <lineage>
        <taxon>Eukaryota</taxon>
        <taxon>Sar</taxon>
        <taxon>Stramenopiles</taxon>
        <taxon>Ochrophyta</taxon>
        <taxon>Bacillariophyta</taxon>
        <taxon>Bacillariophyceae</taxon>
        <taxon>Bacillariophycidae</taxon>
        <taxon>Bacillariales</taxon>
        <taxon>Bacillariaceae</taxon>
        <taxon>Nitzschia</taxon>
    </lineage>
</organism>
<feature type="compositionally biased region" description="Polar residues" evidence="2">
    <location>
        <begin position="697"/>
        <end position="712"/>
    </location>
</feature>
<evidence type="ECO:0000256" key="2">
    <source>
        <dbReference type="SAM" id="MobiDB-lite"/>
    </source>
</evidence>
<reference evidence="3" key="1">
    <citation type="journal article" date="2021" name="Sci. Rep.">
        <title>Diploid genomic architecture of Nitzschia inconspicua, an elite biomass production diatom.</title>
        <authorList>
            <person name="Oliver A."/>
            <person name="Podell S."/>
            <person name="Pinowska A."/>
            <person name="Traller J.C."/>
            <person name="Smith S.R."/>
            <person name="McClure R."/>
            <person name="Beliaev A."/>
            <person name="Bohutskyi P."/>
            <person name="Hill E.A."/>
            <person name="Rabines A."/>
            <person name="Zheng H."/>
            <person name="Allen L.Z."/>
            <person name="Kuo A."/>
            <person name="Grigoriev I.V."/>
            <person name="Allen A.E."/>
            <person name="Hazlebeck D."/>
            <person name="Allen E.E."/>
        </authorList>
    </citation>
    <scope>NUCLEOTIDE SEQUENCE</scope>
    <source>
        <strain evidence="3">Hildebrandi</strain>
    </source>
</reference>
<dbReference type="Pfam" id="PF09184">
    <property type="entry name" value="PPP4R2"/>
    <property type="match status" value="1"/>
</dbReference>
<feature type="region of interest" description="Disordered" evidence="2">
    <location>
        <begin position="665"/>
        <end position="712"/>
    </location>
</feature>
<dbReference type="Proteomes" id="UP000693970">
    <property type="component" value="Unassembled WGS sequence"/>
</dbReference>
<feature type="compositionally biased region" description="Basic and acidic residues" evidence="2">
    <location>
        <begin position="797"/>
        <end position="806"/>
    </location>
</feature>
<feature type="region of interest" description="Disordered" evidence="2">
    <location>
        <begin position="594"/>
        <end position="615"/>
    </location>
</feature>
<feature type="compositionally biased region" description="Basic and acidic residues" evidence="2">
    <location>
        <begin position="538"/>
        <end position="547"/>
    </location>
</feature>
<feature type="compositionally biased region" description="Acidic residues" evidence="2">
    <location>
        <begin position="784"/>
        <end position="793"/>
    </location>
</feature>
<evidence type="ECO:0000313" key="3">
    <source>
        <dbReference type="EMBL" id="KAG7354168.1"/>
    </source>
</evidence>
<evidence type="ECO:0000256" key="1">
    <source>
        <dbReference type="ARBA" id="ARBA00009207"/>
    </source>
</evidence>
<comment type="similarity">
    <text evidence="1">Belongs to the PPP4R2 family.</text>
</comment>
<feature type="region of interest" description="Disordered" evidence="2">
    <location>
        <begin position="740"/>
        <end position="811"/>
    </location>
</feature>
<feature type="compositionally biased region" description="Polar residues" evidence="2">
    <location>
        <begin position="108"/>
        <end position="118"/>
    </location>
</feature>
<dbReference type="GO" id="GO:0030289">
    <property type="term" value="C:protein phosphatase 4 complex"/>
    <property type="evidence" value="ECO:0007669"/>
    <property type="project" value="InterPro"/>
</dbReference>
<feature type="region of interest" description="Disordered" evidence="2">
    <location>
        <begin position="538"/>
        <end position="581"/>
    </location>
</feature>
<accession>A0A9K3L3G8</accession>
<dbReference type="OrthoDB" id="341898at2759"/>
<comment type="caution">
    <text evidence="3">The sequence shown here is derived from an EMBL/GenBank/DDBJ whole genome shotgun (WGS) entry which is preliminary data.</text>
</comment>
<dbReference type="AlphaFoldDB" id="A0A9K3L3G8"/>
<feature type="compositionally biased region" description="Acidic residues" evidence="2">
    <location>
        <begin position="293"/>
        <end position="304"/>
    </location>
</feature>
<reference evidence="3" key="2">
    <citation type="submission" date="2021-04" db="EMBL/GenBank/DDBJ databases">
        <authorList>
            <person name="Podell S."/>
        </authorList>
    </citation>
    <scope>NUCLEOTIDE SEQUENCE</scope>
    <source>
        <strain evidence="3">Hildebrandi</strain>
    </source>
</reference>
<feature type="region of interest" description="Disordered" evidence="2">
    <location>
        <begin position="194"/>
        <end position="353"/>
    </location>
</feature>
<dbReference type="InterPro" id="IPR015267">
    <property type="entry name" value="PPP4R2"/>
</dbReference>
<feature type="compositionally biased region" description="Polar residues" evidence="2">
    <location>
        <begin position="200"/>
        <end position="210"/>
    </location>
</feature>
<gene>
    <name evidence="3" type="ORF">IV203_003524</name>
</gene>
<feature type="compositionally biased region" description="Polar residues" evidence="2">
    <location>
        <begin position="555"/>
        <end position="578"/>
    </location>
</feature>
<protein>
    <submittedName>
        <fullName evidence="3">Protein phosphatase 4 core regulatory subunit R2</fullName>
    </submittedName>
</protein>
<proteinExistence type="inferred from homology"/>
<evidence type="ECO:0000313" key="4">
    <source>
        <dbReference type="Proteomes" id="UP000693970"/>
    </source>
</evidence>
<feature type="compositionally biased region" description="Low complexity" evidence="2">
    <location>
        <begin position="872"/>
        <end position="884"/>
    </location>
</feature>
<feature type="region of interest" description="Disordered" evidence="2">
    <location>
        <begin position="825"/>
        <end position="884"/>
    </location>
</feature>
<dbReference type="GO" id="GO:0005634">
    <property type="term" value="C:nucleus"/>
    <property type="evidence" value="ECO:0007669"/>
    <property type="project" value="TreeGrafter"/>
</dbReference>
<dbReference type="GO" id="GO:0005737">
    <property type="term" value="C:cytoplasm"/>
    <property type="evidence" value="ECO:0007669"/>
    <property type="project" value="TreeGrafter"/>
</dbReference>
<sequence>MASAAVASSNSSSSSSSSPNSTTIAIRDSDHDAMTARNDGNEEIGGETGKKTLNGQHEKSGGPVSSLSSVTAKDDRDRSDTTPSVRTTPKDNGGFTPNRQQHYRWMSSEATAPESSTGDGPLPRKLKQILQEVAKTGSCSWLLWDQENDSVSTGVSGIPEADDNQESVLQNPTVSGATAAGAATASLAVSSSWEHARASYATTRRPTQGPLSKKFRNGLYRGGATGATTANSSRMRFGNADGASSRKRPLLSTHSAAATAATAATTTSRGGGAGSIQSSAPSSVGSGRTSGSEPDDSTLYECDSEGTSATTNSEISVDRHRSRTTHPLKTAQLSGPPRAHTKTTEYNPSSWEDKSPYKTLQAAFRSALGLVLDHFYHFRGGYKLSPAEKRRNETMQVVEDGRQKDATTKNNNNNDDDDVEITNGKRPSPLSSEDVFLQRRQRLMMMMLPSSAHPESRKRPCSHNLLPKSDDAPFTIQRLAEVLIDPERYYTQTHKLCNCLEKLLLVTSSAEAFGGSTGGNTSQSRTEERELAALANEKRRQEMLERQKRFRRKTSSPTDELFTQNGSEGTTTANGNNTVDRHADTNIAHSSMKKVSNEGDHGNSSPDHTGTGPHSDKVALEKLEAARASLRSKFDHVGIDPHHSSPERDLRAIMERDLRAIMDDRRITNSPPPPGVSLSPTSPNIGLPGHSPVSGFHRTSSPGLFSSGNDPSHLTAASNMHMLQLHHAVSMAGGSLNRGNLDLTTIDTGPMSPTKGHEQPGSSGAYHPDLDRDQGRSSPSNSDVDSESDDISFDDSASDRSDRSDGSDSATHFEPFAAARAMALNRMQQQQRLQSRNLASLSSLQNNEGFRPAADSDYQSGDSIDSTRAEDSGGSDSSSSDLAD</sequence>
<feature type="region of interest" description="Disordered" evidence="2">
    <location>
        <begin position="1"/>
        <end position="125"/>
    </location>
</feature>
<feature type="compositionally biased region" description="Low complexity" evidence="2">
    <location>
        <begin position="252"/>
        <end position="268"/>
    </location>
</feature>
<feature type="region of interest" description="Disordered" evidence="2">
    <location>
        <begin position="387"/>
        <end position="431"/>
    </location>
</feature>
<dbReference type="PANTHER" id="PTHR16487:SF0">
    <property type="entry name" value="PROTEIN PHOSPHATASE 4 REGULATORY SUBUNIT 2-RELATED"/>
    <property type="match status" value="1"/>
</dbReference>
<feature type="compositionally biased region" description="Polar residues" evidence="2">
    <location>
        <begin position="305"/>
        <end position="315"/>
    </location>
</feature>
<keyword evidence="4" id="KW-1185">Reference proteome</keyword>
<dbReference type="GO" id="GO:0019888">
    <property type="term" value="F:protein phosphatase regulator activity"/>
    <property type="evidence" value="ECO:0007669"/>
    <property type="project" value="InterPro"/>
</dbReference>
<dbReference type="EMBL" id="JAGRRH010000016">
    <property type="protein sequence ID" value="KAG7354168.1"/>
    <property type="molecule type" value="Genomic_DNA"/>
</dbReference>
<name>A0A9K3L3G8_9STRA</name>
<feature type="compositionally biased region" description="Basic and acidic residues" evidence="2">
    <location>
        <begin position="387"/>
        <end position="407"/>
    </location>
</feature>
<dbReference type="PANTHER" id="PTHR16487">
    <property type="entry name" value="PPP4R2-RELATED PROTEIN"/>
    <property type="match status" value="1"/>
</dbReference>
<feature type="compositionally biased region" description="Low complexity" evidence="2">
    <location>
        <begin position="1"/>
        <end position="21"/>
    </location>
</feature>
<feature type="compositionally biased region" description="Polar residues" evidence="2">
    <location>
        <begin position="826"/>
        <end position="848"/>
    </location>
</feature>
<feature type="compositionally biased region" description="Polar residues" evidence="2">
    <location>
        <begin position="276"/>
        <end position="292"/>
    </location>
</feature>